<sequence length="240" mass="26999">MRLINISTLELEEFFGEEIPKYAILSHTWIDGEEVTFQEFQDQKKKAEEGGPNKSGWDKIQSTVQLARKDNHHHVWIDTCCIDKTSSAELTEAINAMMSWYEQSQVCYTYLADVPSGLGCQEQQDAFRKSRWFTRGWTLQELLAPSKLIFIFADWTKFGTRDEMAYLVSSITGIDTEFLHTLVGDENHNFSANAVPAAAIAKESKDYGETEDNGDDGNDGDNGDSRGNKEGEASKEDGDT</sequence>
<protein>
    <recommendedName>
        <fullName evidence="2">Heterokaryon incompatibility domain-containing protein</fullName>
    </recommendedName>
</protein>
<dbReference type="PANTHER" id="PTHR10622:SF10">
    <property type="entry name" value="HET DOMAIN-CONTAINING PROTEIN"/>
    <property type="match status" value="1"/>
</dbReference>
<dbReference type="OMA" id="SHTWIDG"/>
<evidence type="ECO:0000313" key="3">
    <source>
        <dbReference type="EMBL" id="EQB50065.1"/>
    </source>
</evidence>
<feature type="compositionally biased region" description="Acidic residues" evidence="1">
    <location>
        <begin position="209"/>
        <end position="222"/>
    </location>
</feature>
<evidence type="ECO:0000259" key="2">
    <source>
        <dbReference type="Pfam" id="PF06985"/>
    </source>
</evidence>
<comment type="caution">
    <text evidence="3">The sequence shown here is derived from an EMBL/GenBank/DDBJ whole genome shotgun (WGS) entry which is preliminary data.</text>
</comment>
<reference evidence="4" key="1">
    <citation type="journal article" date="2013" name="Mol. Plant Microbe Interact.">
        <title>Global aspects of pacC regulation of pathogenicity genes in Colletotrichum gloeosporioides as revealed by transcriptome analysis.</title>
        <authorList>
            <person name="Alkan N."/>
            <person name="Meng X."/>
            <person name="Friedlander G."/>
            <person name="Reuveni E."/>
            <person name="Sukno S."/>
            <person name="Sherman A."/>
            <person name="Thon M."/>
            <person name="Fluhr R."/>
            <person name="Prusky D."/>
        </authorList>
    </citation>
    <scope>NUCLEOTIDE SEQUENCE [LARGE SCALE GENOMIC DNA]</scope>
    <source>
        <strain evidence="4">Cg-14</strain>
    </source>
</reference>
<feature type="domain" description="Heterokaryon incompatibility" evidence="2">
    <location>
        <begin position="22"/>
        <end position="113"/>
    </location>
</feature>
<dbReference type="AlphaFoldDB" id="T0LPF2"/>
<evidence type="ECO:0000256" key="1">
    <source>
        <dbReference type="SAM" id="MobiDB-lite"/>
    </source>
</evidence>
<dbReference type="STRING" id="1237896.T0LPF2"/>
<dbReference type="InterPro" id="IPR010730">
    <property type="entry name" value="HET"/>
</dbReference>
<accession>T0LPF2</accession>
<name>T0LPF2_COLGC</name>
<dbReference type="EMBL" id="AMYD01002151">
    <property type="protein sequence ID" value="EQB50065.1"/>
    <property type="molecule type" value="Genomic_DNA"/>
</dbReference>
<evidence type="ECO:0000313" key="4">
    <source>
        <dbReference type="Proteomes" id="UP000015530"/>
    </source>
</evidence>
<gene>
    <name evidence="3" type="ORF">CGLO_10527</name>
</gene>
<dbReference type="Pfam" id="PF06985">
    <property type="entry name" value="HET"/>
    <property type="match status" value="1"/>
</dbReference>
<feature type="compositionally biased region" description="Basic and acidic residues" evidence="1">
    <location>
        <begin position="223"/>
        <end position="240"/>
    </location>
</feature>
<proteinExistence type="predicted"/>
<dbReference type="OrthoDB" id="20872at2759"/>
<dbReference type="Proteomes" id="UP000015530">
    <property type="component" value="Unassembled WGS sequence"/>
</dbReference>
<dbReference type="PANTHER" id="PTHR10622">
    <property type="entry name" value="HET DOMAIN-CONTAINING PROTEIN"/>
    <property type="match status" value="1"/>
</dbReference>
<dbReference type="HOGENOM" id="CLU_000288_138_5_1"/>
<organism evidence="3 4">
    <name type="scientific">Colletotrichum gloeosporioides (strain Cg-14)</name>
    <name type="common">Anthracnose fungus</name>
    <name type="synonym">Glomerella cingulata</name>
    <dbReference type="NCBI Taxonomy" id="1237896"/>
    <lineage>
        <taxon>Eukaryota</taxon>
        <taxon>Fungi</taxon>
        <taxon>Dikarya</taxon>
        <taxon>Ascomycota</taxon>
        <taxon>Pezizomycotina</taxon>
        <taxon>Sordariomycetes</taxon>
        <taxon>Hypocreomycetidae</taxon>
        <taxon>Glomerellales</taxon>
        <taxon>Glomerellaceae</taxon>
        <taxon>Colletotrichum</taxon>
        <taxon>Colletotrichum gloeosporioides species complex</taxon>
    </lineage>
</organism>
<feature type="region of interest" description="Disordered" evidence="1">
    <location>
        <begin position="201"/>
        <end position="240"/>
    </location>
</feature>